<accession>A0A7K1SZL3</accession>
<comment type="similarity">
    <text evidence="2">Belongs to the glycosyl hydrolase 63 family.</text>
</comment>
<dbReference type="GO" id="GO:0006487">
    <property type="term" value="P:protein N-linked glycosylation"/>
    <property type="evidence" value="ECO:0007669"/>
    <property type="project" value="TreeGrafter"/>
</dbReference>
<sequence length="892" mass="104324">MFDDNTTNAENLRILENEAKEVPLEKWGPYLSERQWGTVREDYSQNGDAWNYFPHDHARSRVYRWGEDGLAGISDYYQQLCFAVALWNGKDKILKERLYGLTNYQGNHGEDVKELYYYLDNVPTHYYMKYLYKYPQQAFPYYEINRKNGERSKEEQEYELLDTGIFDEDKYFDVVVEYAKKNSEDIHIRIEIINRGDEDAPITVLPTLWFYNRWQYEPSKPKPVIEHAEDGSVRATHVPLGTYHLYYDKPDYTLFAENETNKERLFGTPNDVPYVKDAFHEAVINGKDLEELQALNSGTKFSPVYKFLIKAKSSKTIKLRLSKGRVKNPLDDRFNTLFTTRKTEADNFYNKRFPDTLNPDLRNIQRQAFAGLLWSKQYYHYDTQRWLTTSDGISPVVENRLHGRNSTWKYLKNQDIISMPDKWEYPWYAAWDLAFHCVPMAMIDPTFAKNQLILIMREWYMNPEGQIPAYEWNFSDVNPPVQAWAALEVYRIEKEKKGEGDLRFLKRIFQKLIINFTWWTNRVDVEGKNIFAGGFLGLDNIGVFDRNSKLNGTLALEQVDGTSWMGMYALNMMDMALEIAMHDDAFEDSAVKFYEHFVLIADALNGMGLWSDEDKFFYDTIRLQKNHAYHLKVRSIVGLTSIFAVSIFSYHNLEKLRDFRKRATWLNQSREKNRQFLPIIDNNKTGKVLLSIVDQEKLTNLLNRVFDEDEFLAEGGVRALSKAYKDNPYSVDIEGSTYTIQYDPAESTSDMFGGNSNWRGPIWMPINYMLIRALRKYHEFYGDDFKLEFPKGSGNYINLKEAADELSQRLISIFTKDETGKRSVNGAEDKFYQKPENADLVLFYEYFHGDNSRGVGASHQTGWSSLVANLITDLGKSTATYVSENKFSEEMK</sequence>
<evidence type="ECO:0000256" key="6">
    <source>
        <dbReference type="ARBA" id="ARBA00022968"/>
    </source>
</evidence>
<evidence type="ECO:0000256" key="9">
    <source>
        <dbReference type="ARBA" id="ARBA00023180"/>
    </source>
</evidence>
<keyword evidence="5" id="KW-0256">Endoplasmic reticulum</keyword>
<dbReference type="InterPro" id="IPR008928">
    <property type="entry name" value="6-hairpin_glycosidase_sf"/>
</dbReference>
<feature type="domain" description="Glycosyl hydrolase family 63 C-terminal" evidence="12">
    <location>
        <begin position="542"/>
        <end position="783"/>
    </location>
</feature>
<evidence type="ECO:0000256" key="5">
    <source>
        <dbReference type="ARBA" id="ARBA00022824"/>
    </source>
</evidence>
<dbReference type="InterPro" id="IPR004888">
    <property type="entry name" value="Glycoside_hydrolase_63"/>
</dbReference>
<evidence type="ECO:0000256" key="10">
    <source>
        <dbReference type="ARBA" id="ARBA00023295"/>
    </source>
</evidence>
<evidence type="ECO:0000256" key="4">
    <source>
        <dbReference type="ARBA" id="ARBA00022801"/>
    </source>
</evidence>
<feature type="domain" description="Mannosylglycerate hydrolase MGH1-like glycoside hydrolase" evidence="13">
    <location>
        <begin position="425"/>
        <end position="530"/>
    </location>
</feature>
<dbReference type="Proteomes" id="UP000462014">
    <property type="component" value="Unassembled WGS sequence"/>
</dbReference>
<dbReference type="Gene3D" id="1.50.10.10">
    <property type="match status" value="1"/>
</dbReference>
<keyword evidence="4" id="KW-0378">Hydrolase</keyword>
<dbReference type="PANTHER" id="PTHR10412:SF11">
    <property type="entry name" value="MANNOSYL-OLIGOSACCHARIDE GLUCOSIDASE"/>
    <property type="match status" value="1"/>
</dbReference>
<evidence type="ECO:0000256" key="8">
    <source>
        <dbReference type="ARBA" id="ARBA00023136"/>
    </source>
</evidence>
<dbReference type="GO" id="GO:0009311">
    <property type="term" value="P:oligosaccharide metabolic process"/>
    <property type="evidence" value="ECO:0007669"/>
    <property type="project" value="InterPro"/>
</dbReference>
<keyword evidence="7" id="KW-1133">Transmembrane helix</keyword>
<evidence type="ECO:0000256" key="7">
    <source>
        <dbReference type="ARBA" id="ARBA00022989"/>
    </source>
</evidence>
<name>A0A7K1SZL3_9SPHI</name>
<keyword evidence="8" id="KW-0472">Membrane</keyword>
<keyword evidence="10" id="KW-0326">Glycosidase</keyword>
<evidence type="ECO:0000313" key="14">
    <source>
        <dbReference type="EMBL" id="MVN22756.1"/>
    </source>
</evidence>
<dbReference type="Pfam" id="PF22422">
    <property type="entry name" value="MGH1-like_GH"/>
    <property type="match status" value="1"/>
</dbReference>
<keyword evidence="15" id="KW-1185">Reference proteome</keyword>
<keyword evidence="6" id="KW-0735">Signal-anchor</keyword>
<keyword evidence="3" id="KW-0812">Transmembrane</keyword>
<reference evidence="14 15" key="1">
    <citation type="submission" date="2019-12" db="EMBL/GenBank/DDBJ databases">
        <title>Mucilaginibacter sp. HMF7410 genome sequencing and assembly.</title>
        <authorList>
            <person name="Kang H."/>
            <person name="Cha I."/>
            <person name="Kim H."/>
            <person name="Joh K."/>
        </authorList>
    </citation>
    <scope>NUCLEOTIDE SEQUENCE [LARGE SCALE GENOMIC DNA]</scope>
    <source>
        <strain evidence="14 15">HMF7410</strain>
    </source>
</reference>
<dbReference type="InterPro" id="IPR012341">
    <property type="entry name" value="6hp_glycosidase-like_sf"/>
</dbReference>
<protein>
    <recommendedName>
        <fullName evidence="11">mannosyl-oligosaccharide glucosidase</fullName>
        <ecNumber evidence="11">3.2.1.106</ecNumber>
    </recommendedName>
</protein>
<organism evidence="14 15">
    <name type="scientific">Mucilaginibacter arboris</name>
    <dbReference type="NCBI Taxonomy" id="2682090"/>
    <lineage>
        <taxon>Bacteria</taxon>
        <taxon>Pseudomonadati</taxon>
        <taxon>Bacteroidota</taxon>
        <taxon>Sphingobacteriia</taxon>
        <taxon>Sphingobacteriales</taxon>
        <taxon>Sphingobacteriaceae</taxon>
        <taxon>Mucilaginibacter</taxon>
    </lineage>
</organism>
<proteinExistence type="inferred from homology"/>
<dbReference type="Pfam" id="PF03200">
    <property type="entry name" value="Glyco_hydro_63"/>
    <property type="match status" value="1"/>
</dbReference>
<evidence type="ECO:0000256" key="2">
    <source>
        <dbReference type="ARBA" id="ARBA00010833"/>
    </source>
</evidence>
<evidence type="ECO:0000256" key="3">
    <source>
        <dbReference type="ARBA" id="ARBA00022692"/>
    </source>
</evidence>
<keyword evidence="9" id="KW-0325">Glycoprotein</keyword>
<dbReference type="GO" id="GO:0004573">
    <property type="term" value="F:Glc3Man9GlcNAc2 oligosaccharide glucosidase activity"/>
    <property type="evidence" value="ECO:0007669"/>
    <property type="project" value="UniProtKB-EC"/>
</dbReference>
<evidence type="ECO:0000256" key="1">
    <source>
        <dbReference type="ARBA" id="ARBA00004648"/>
    </source>
</evidence>
<dbReference type="AlphaFoldDB" id="A0A7K1SZL3"/>
<dbReference type="InterPro" id="IPR054491">
    <property type="entry name" value="MGH1-like_GH"/>
</dbReference>
<evidence type="ECO:0000259" key="13">
    <source>
        <dbReference type="Pfam" id="PF22422"/>
    </source>
</evidence>
<gene>
    <name evidence="14" type="ORF">GO621_14600</name>
</gene>
<evidence type="ECO:0000313" key="15">
    <source>
        <dbReference type="Proteomes" id="UP000462014"/>
    </source>
</evidence>
<comment type="caution">
    <text evidence="14">The sequence shown here is derived from an EMBL/GenBank/DDBJ whole genome shotgun (WGS) entry which is preliminary data.</text>
</comment>
<dbReference type="EC" id="3.2.1.106" evidence="11"/>
<comment type="subcellular location">
    <subcellularLocation>
        <location evidence="1">Endoplasmic reticulum membrane</location>
        <topology evidence="1">Single-pass type II membrane protein</topology>
    </subcellularLocation>
</comment>
<dbReference type="SUPFAM" id="SSF48208">
    <property type="entry name" value="Six-hairpin glycosidases"/>
    <property type="match status" value="1"/>
</dbReference>
<evidence type="ECO:0000256" key="11">
    <source>
        <dbReference type="ARBA" id="ARBA00038888"/>
    </source>
</evidence>
<dbReference type="PANTHER" id="PTHR10412">
    <property type="entry name" value="MANNOSYL-OLIGOSACCHARIDE GLUCOSIDASE"/>
    <property type="match status" value="1"/>
</dbReference>
<evidence type="ECO:0000259" key="12">
    <source>
        <dbReference type="Pfam" id="PF03200"/>
    </source>
</evidence>
<dbReference type="RefSeq" id="WP_157568326.1">
    <property type="nucleotide sequence ID" value="NZ_WPIK01000013.1"/>
</dbReference>
<dbReference type="EMBL" id="WPIK01000013">
    <property type="protein sequence ID" value="MVN22756.1"/>
    <property type="molecule type" value="Genomic_DNA"/>
</dbReference>
<dbReference type="InterPro" id="IPR031335">
    <property type="entry name" value="Glyco_hydro_63_C"/>
</dbReference>